<dbReference type="InterPro" id="IPR014748">
    <property type="entry name" value="Enoyl-CoA_hydra_C"/>
</dbReference>
<gene>
    <name evidence="2" type="ORF">J27TS8_28270</name>
</gene>
<dbReference type="SUPFAM" id="SSF52096">
    <property type="entry name" value="ClpP/crotonase"/>
    <property type="match status" value="1"/>
</dbReference>
<sequence>MVMTTEFLTNTVNVNVAGRVATIQFNRPESLNSINIEMIKELASNLKEISNSDVIDIVVFTGNERSFSSGGDIKTMLNQKVNENDFSSVMDSINELVVTIHSLPMLTISAISGAAAGLGLSLALATDYIIADENSKLAMNFIGIGLIPDGGAHFFLEKRMGENKAKQLIWEGKSLSAEEAYKLNLVHEVAANYKEALEAKIEDWLNKPIKAMIKTKKILAEKNRPQLLKILELEKNGQYAMRQTKDHQEGIAAFLEKRRPKFTGK</sequence>
<dbReference type="Proteomes" id="UP000682111">
    <property type="component" value="Unassembled WGS sequence"/>
</dbReference>
<dbReference type="GO" id="GO:0003824">
    <property type="term" value="F:catalytic activity"/>
    <property type="evidence" value="ECO:0007669"/>
    <property type="project" value="UniProtKB-ARBA"/>
</dbReference>
<dbReference type="Gene3D" id="3.90.226.10">
    <property type="entry name" value="2-enoyl-CoA Hydratase, Chain A, domain 1"/>
    <property type="match status" value="1"/>
</dbReference>
<dbReference type="Gene3D" id="1.10.12.10">
    <property type="entry name" value="Lyase 2-enoyl-coa Hydratase, Chain A, domain 2"/>
    <property type="match status" value="1"/>
</dbReference>
<dbReference type="Pfam" id="PF00378">
    <property type="entry name" value="ECH_1"/>
    <property type="match status" value="1"/>
</dbReference>
<proteinExistence type="inferred from homology"/>
<dbReference type="AlphaFoldDB" id="A0A919WJI7"/>
<dbReference type="PANTHER" id="PTHR43459">
    <property type="entry name" value="ENOYL-COA HYDRATASE"/>
    <property type="match status" value="1"/>
</dbReference>
<keyword evidence="3" id="KW-1185">Reference proteome</keyword>
<protein>
    <submittedName>
        <fullName evidence="2">Enoyl-CoA hydratase</fullName>
    </submittedName>
</protein>
<evidence type="ECO:0000256" key="1">
    <source>
        <dbReference type="ARBA" id="ARBA00005254"/>
    </source>
</evidence>
<evidence type="ECO:0000313" key="2">
    <source>
        <dbReference type="EMBL" id="GIN62834.1"/>
    </source>
</evidence>
<dbReference type="InterPro" id="IPR001753">
    <property type="entry name" value="Enoyl-CoA_hydra/iso"/>
</dbReference>
<accession>A0A919WJI7</accession>
<dbReference type="InterPro" id="IPR029045">
    <property type="entry name" value="ClpP/crotonase-like_dom_sf"/>
</dbReference>
<dbReference type="NCBIfam" id="NF005804">
    <property type="entry name" value="PRK07659.1"/>
    <property type="match status" value="1"/>
</dbReference>
<reference evidence="2" key="1">
    <citation type="submission" date="2021-03" db="EMBL/GenBank/DDBJ databases">
        <title>Antimicrobial resistance genes in bacteria isolated from Japanese honey, and their potential for conferring macrolide and lincosamide resistance in the American foulbrood pathogen Paenibacillus larvae.</title>
        <authorList>
            <person name="Okamoto M."/>
            <person name="Kumagai M."/>
            <person name="Kanamori H."/>
            <person name="Takamatsu D."/>
        </authorList>
    </citation>
    <scope>NUCLEOTIDE SEQUENCE</scope>
    <source>
        <strain evidence="2">J27TS8</strain>
    </source>
</reference>
<dbReference type="EMBL" id="BORC01000004">
    <property type="protein sequence ID" value="GIN62834.1"/>
    <property type="molecule type" value="Genomic_DNA"/>
</dbReference>
<dbReference type="PANTHER" id="PTHR43459:SF1">
    <property type="entry name" value="EG:BACN32G11.4 PROTEIN"/>
    <property type="match status" value="1"/>
</dbReference>
<comment type="similarity">
    <text evidence="1">Belongs to the enoyl-CoA hydratase/isomerase family.</text>
</comment>
<name>A0A919WJI7_9BACI</name>
<dbReference type="CDD" id="cd06558">
    <property type="entry name" value="crotonase-like"/>
    <property type="match status" value="1"/>
</dbReference>
<organism evidence="2 3">
    <name type="scientific">Robertmurraya siralis</name>
    <dbReference type="NCBI Taxonomy" id="77777"/>
    <lineage>
        <taxon>Bacteria</taxon>
        <taxon>Bacillati</taxon>
        <taxon>Bacillota</taxon>
        <taxon>Bacilli</taxon>
        <taxon>Bacillales</taxon>
        <taxon>Bacillaceae</taxon>
        <taxon>Robertmurraya</taxon>
    </lineage>
</organism>
<comment type="caution">
    <text evidence="2">The sequence shown here is derived from an EMBL/GenBank/DDBJ whole genome shotgun (WGS) entry which is preliminary data.</text>
</comment>
<evidence type="ECO:0000313" key="3">
    <source>
        <dbReference type="Proteomes" id="UP000682111"/>
    </source>
</evidence>